<feature type="domain" description="Protein kinase" evidence="22">
    <location>
        <begin position="60"/>
        <end position="337"/>
    </location>
</feature>
<accession>A0A8S0UHT0</accession>
<evidence type="ECO:0000256" key="17">
    <source>
        <dbReference type="ARBA" id="ARBA00023180"/>
    </source>
</evidence>
<keyword evidence="11 20" id="KW-0547">Nucleotide-binding</keyword>
<keyword evidence="24" id="KW-1185">Reference proteome</keyword>
<evidence type="ECO:0000313" key="24">
    <source>
        <dbReference type="Proteomes" id="UP000594638"/>
    </source>
</evidence>
<keyword evidence="16 23" id="KW-0675">Receptor</keyword>
<evidence type="ECO:0000256" key="14">
    <source>
        <dbReference type="ARBA" id="ARBA00022989"/>
    </source>
</evidence>
<dbReference type="InterPro" id="IPR011009">
    <property type="entry name" value="Kinase-like_dom_sf"/>
</dbReference>
<dbReference type="FunFam" id="3.30.200.20:FF:000661">
    <property type="entry name" value="Serine-threonine protein kinase plant-type"/>
    <property type="match status" value="1"/>
</dbReference>
<name>A0A8S0UHT0_OLEEU</name>
<evidence type="ECO:0000256" key="2">
    <source>
        <dbReference type="ARBA" id="ARBA00012513"/>
    </source>
</evidence>
<dbReference type="Pfam" id="PF00069">
    <property type="entry name" value="Pkinase"/>
    <property type="match status" value="1"/>
</dbReference>
<evidence type="ECO:0000313" key="23">
    <source>
        <dbReference type="EMBL" id="CAA3016247.1"/>
    </source>
</evidence>
<dbReference type="PANTHER" id="PTHR48008:SF14">
    <property type="entry name" value="PROTEIN KINASE DOMAIN-CONTAINING PROTEIN"/>
    <property type="match status" value="1"/>
</dbReference>
<sequence>MFRVLFSLLGIIALILIAVALAYAIGRYRRKKLVEKTLDFDPGTALRVSYYELRQATEGYSESCLLGAGSFGSVYRGTLNNGRDVAVKVFHLHLQNAFKSFDVECEVLRNLRHRNLCKVISTCSNPDFKALILEYMPNGSLEKWLYSDNYILDILQGINIMIDVACALEYLHYGYSTPIVHCDLKPSNVLLDEDSVAHLSDFGIAKLLGEGESNAFTTTLGTMGYIAPEYGLEGSVSTRCDVYSYGIMLMEVFTRKKPSSEKFSGDINPRSWINDSMPNAIPQIIDSKLLVLEEEHYAKKLKCLSSLMELALNCSTESANERMNMKEVVVALKKIRFQLLGPRPE</sequence>
<keyword evidence="3" id="KW-1003">Cell membrane</keyword>
<keyword evidence="12" id="KW-0418">Kinase</keyword>
<dbReference type="SMART" id="SM00220">
    <property type="entry name" value="S_TKc"/>
    <property type="match status" value="1"/>
</dbReference>
<evidence type="ECO:0000256" key="6">
    <source>
        <dbReference type="ARBA" id="ARBA00022614"/>
    </source>
</evidence>
<dbReference type="SUPFAM" id="SSF56112">
    <property type="entry name" value="Protein kinase-like (PK-like)"/>
    <property type="match status" value="1"/>
</dbReference>
<dbReference type="InterPro" id="IPR017441">
    <property type="entry name" value="Protein_kinase_ATP_BS"/>
</dbReference>
<evidence type="ECO:0000256" key="9">
    <source>
        <dbReference type="ARBA" id="ARBA00022729"/>
    </source>
</evidence>
<evidence type="ECO:0000256" key="13">
    <source>
        <dbReference type="ARBA" id="ARBA00022840"/>
    </source>
</evidence>
<protein>
    <recommendedName>
        <fullName evidence="2">non-specific serine/threonine protein kinase</fullName>
        <ecNumber evidence="2">2.7.11.1</ecNumber>
    </recommendedName>
</protein>
<keyword evidence="10" id="KW-0677">Repeat</keyword>
<dbReference type="Proteomes" id="UP000594638">
    <property type="component" value="Unassembled WGS sequence"/>
</dbReference>
<evidence type="ECO:0000256" key="10">
    <source>
        <dbReference type="ARBA" id="ARBA00022737"/>
    </source>
</evidence>
<dbReference type="PANTHER" id="PTHR48008">
    <property type="entry name" value="LEUCINE-RICH REPEAT RECEPTOR-LIKE PROTEIN KINASE IMK3-RELATED"/>
    <property type="match status" value="1"/>
</dbReference>
<dbReference type="EMBL" id="CACTIH010007601">
    <property type="protein sequence ID" value="CAA3016247.1"/>
    <property type="molecule type" value="Genomic_DNA"/>
</dbReference>
<dbReference type="OrthoDB" id="1724816at2759"/>
<evidence type="ECO:0000256" key="1">
    <source>
        <dbReference type="ARBA" id="ARBA00004162"/>
    </source>
</evidence>
<dbReference type="AlphaFoldDB" id="A0A8S0UHT0"/>
<keyword evidence="9" id="KW-0732">Signal</keyword>
<dbReference type="GO" id="GO:0004674">
    <property type="term" value="F:protein serine/threonine kinase activity"/>
    <property type="evidence" value="ECO:0007669"/>
    <property type="project" value="UniProtKB-KW"/>
</dbReference>
<evidence type="ECO:0000256" key="21">
    <source>
        <dbReference type="RuleBase" id="RU000304"/>
    </source>
</evidence>
<evidence type="ECO:0000256" key="7">
    <source>
        <dbReference type="ARBA" id="ARBA00022679"/>
    </source>
</evidence>
<keyword evidence="13 20" id="KW-0067">ATP-binding</keyword>
<evidence type="ECO:0000256" key="4">
    <source>
        <dbReference type="ARBA" id="ARBA00022527"/>
    </source>
</evidence>
<dbReference type="PROSITE" id="PS00108">
    <property type="entry name" value="PROTEIN_KINASE_ST"/>
    <property type="match status" value="1"/>
</dbReference>
<evidence type="ECO:0000256" key="3">
    <source>
        <dbReference type="ARBA" id="ARBA00022475"/>
    </source>
</evidence>
<evidence type="ECO:0000256" key="8">
    <source>
        <dbReference type="ARBA" id="ARBA00022692"/>
    </source>
</evidence>
<dbReference type="PROSITE" id="PS50011">
    <property type="entry name" value="PROTEIN_KINASE_DOM"/>
    <property type="match status" value="1"/>
</dbReference>
<evidence type="ECO:0000256" key="11">
    <source>
        <dbReference type="ARBA" id="ARBA00022741"/>
    </source>
</evidence>
<dbReference type="Gramene" id="OE9A027348T1">
    <property type="protein sequence ID" value="OE9A027348C1"/>
    <property type="gene ID" value="OE9A027348"/>
</dbReference>
<dbReference type="InterPro" id="IPR052451">
    <property type="entry name" value="Ser/Thr_kinase-like"/>
</dbReference>
<dbReference type="InterPro" id="IPR000719">
    <property type="entry name" value="Prot_kinase_dom"/>
</dbReference>
<evidence type="ECO:0000256" key="16">
    <source>
        <dbReference type="ARBA" id="ARBA00023170"/>
    </source>
</evidence>
<keyword evidence="7" id="KW-0808">Transferase</keyword>
<gene>
    <name evidence="23" type="ORF">OLEA9_A027348</name>
</gene>
<evidence type="ECO:0000256" key="5">
    <source>
        <dbReference type="ARBA" id="ARBA00022553"/>
    </source>
</evidence>
<comment type="similarity">
    <text evidence="21">Belongs to the protein kinase superfamily.</text>
</comment>
<evidence type="ECO:0000259" key="22">
    <source>
        <dbReference type="PROSITE" id="PS50011"/>
    </source>
</evidence>
<reference evidence="23 24" key="1">
    <citation type="submission" date="2019-12" db="EMBL/GenBank/DDBJ databases">
        <authorList>
            <person name="Alioto T."/>
            <person name="Alioto T."/>
            <person name="Gomez Garrido J."/>
        </authorList>
    </citation>
    <scope>NUCLEOTIDE SEQUENCE [LARGE SCALE GENOMIC DNA]</scope>
</reference>
<comment type="catalytic activity">
    <reaction evidence="19">
        <text>L-seryl-[protein] + ATP = O-phospho-L-seryl-[protein] + ADP + H(+)</text>
        <dbReference type="Rhea" id="RHEA:17989"/>
        <dbReference type="Rhea" id="RHEA-COMP:9863"/>
        <dbReference type="Rhea" id="RHEA-COMP:11604"/>
        <dbReference type="ChEBI" id="CHEBI:15378"/>
        <dbReference type="ChEBI" id="CHEBI:29999"/>
        <dbReference type="ChEBI" id="CHEBI:30616"/>
        <dbReference type="ChEBI" id="CHEBI:83421"/>
        <dbReference type="ChEBI" id="CHEBI:456216"/>
        <dbReference type="EC" id="2.7.11.1"/>
    </reaction>
</comment>
<dbReference type="InterPro" id="IPR008271">
    <property type="entry name" value="Ser/Thr_kinase_AS"/>
</dbReference>
<keyword evidence="5" id="KW-0597">Phosphoprotein</keyword>
<evidence type="ECO:0000256" key="15">
    <source>
        <dbReference type="ARBA" id="ARBA00023136"/>
    </source>
</evidence>
<feature type="binding site" evidence="20">
    <location>
        <position position="88"/>
    </location>
    <ligand>
        <name>ATP</name>
        <dbReference type="ChEBI" id="CHEBI:30616"/>
    </ligand>
</feature>
<keyword evidence="17" id="KW-0325">Glycoprotein</keyword>
<dbReference type="Gene3D" id="3.30.200.20">
    <property type="entry name" value="Phosphorylase Kinase, domain 1"/>
    <property type="match status" value="1"/>
</dbReference>
<keyword evidence="8" id="KW-0812">Transmembrane</keyword>
<keyword evidence="15" id="KW-0472">Membrane</keyword>
<organism evidence="23 24">
    <name type="scientific">Olea europaea subsp. europaea</name>
    <dbReference type="NCBI Taxonomy" id="158383"/>
    <lineage>
        <taxon>Eukaryota</taxon>
        <taxon>Viridiplantae</taxon>
        <taxon>Streptophyta</taxon>
        <taxon>Embryophyta</taxon>
        <taxon>Tracheophyta</taxon>
        <taxon>Spermatophyta</taxon>
        <taxon>Magnoliopsida</taxon>
        <taxon>eudicotyledons</taxon>
        <taxon>Gunneridae</taxon>
        <taxon>Pentapetalae</taxon>
        <taxon>asterids</taxon>
        <taxon>lamiids</taxon>
        <taxon>Lamiales</taxon>
        <taxon>Oleaceae</taxon>
        <taxon>Oleeae</taxon>
        <taxon>Olea</taxon>
    </lineage>
</organism>
<comment type="catalytic activity">
    <reaction evidence="18">
        <text>L-threonyl-[protein] + ATP = O-phospho-L-threonyl-[protein] + ADP + H(+)</text>
        <dbReference type="Rhea" id="RHEA:46608"/>
        <dbReference type="Rhea" id="RHEA-COMP:11060"/>
        <dbReference type="Rhea" id="RHEA-COMP:11605"/>
        <dbReference type="ChEBI" id="CHEBI:15378"/>
        <dbReference type="ChEBI" id="CHEBI:30013"/>
        <dbReference type="ChEBI" id="CHEBI:30616"/>
        <dbReference type="ChEBI" id="CHEBI:61977"/>
        <dbReference type="ChEBI" id="CHEBI:456216"/>
        <dbReference type="EC" id="2.7.11.1"/>
    </reaction>
</comment>
<proteinExistence type="inferred from homology"/>
<dbReference type="GO" id="GO:0005886">
    <property type="term" value="C:plasma membrane"/>
    <property type="evidence" value="ECO:0007669"/>
    <property type="project" value="UniProtKB-SubCell"/>
</dbReference>
<evidence type="ECO:0000256" key="12">
    <source>
        <dbReference type="ARBA" id="ARBA00022777"/>
    </source>
</evidence>
<dbReference type="EC" id="2.7.11.1" evidence="2"/>
<evidence type="ECO:0000256" key="20">
    <source>
        <dbReference type="PROSITE-ProRule" id="PRU10141"/>
    </source>
</evidence>
<dbReference type="Gene3D" id="1.10.510.10">
    <property type="entry name" value="Transferase(Phosphotransferase) domain 1"/>
    <property type="match status" value="1"/>
</dbReference>
<keyword evidence="4 21" id="KW-0723">Serine/threonine-protein kinase</keyword>
<evidence type="ECO:0000256" key="18">
    <source>
        <dbReference type="ARBA" id="ARBA00047899"/>
    </source>
</evidence>
<dbReference type="PROSITE" id="PS00107">
    <property type="entry name" value="PROTEIN_KINASE_ATP"/>
    <property type="match status" value="1"/>
</dbReference>
<dbReference type="PIRSF" id="PIRSF000654">
    <property type="entry name" value="Integrin-linked_kinase"/>
    <property type="match status" value="1"/>
</dbReference>
<comment type="caution">
    <text evidence="23">The sequence shown here is derived from an EMBL/GenBank/DDBJ whole genome shotgun (WGS) entry which is preliminary data.</text>
</comment>
<keyword evidence="14" id="KW-1133">Transmembrane helix</keyword>
<keyword evidence="6" id="KW-0433">Leucine-rich repeat</keyword>
<comment type="subcellular location">
    <subcellularLocation>
        <location evidence="1">Cell membrane</location>
        <topology evidence="1">Single-pass membrane protein</topology>
    </subcellularLocation>
</comment>
<dbReference type="GO" id="GO:0005524">
    <property type="term" value="F:ATP binding"/>
    <property type="evidence" value="ECO:0007669"/>
    <property type="project" value="UniProtKB-UniRule"/>
</dbReference>
<dbReference type="FunFam" id="1.10.510.10:FF:000358">
    <property type="entry name" value="Putative leucine-rich repeat receptor-like serine/threonine-protein kinase"/>
    <property type="match status" value="1"/>
</dbReference>
<evidence type="ECO:0000256" key="19">
    <source>
        <dbReference type="ARBA" id="ARBA00048679"/>
    </source>
</evidence>